<evidence type="ECO:0000259" key="10">
    <source>
        <dbReference type="SMART" id="SM00768"/>
    </source>
</evidence>
<keyword evidence="5" id="KW-0472">Membrane</keyword>
<dbReference type="SMART" id="SM00768">
    <property type="entry name" value="X8"/>
    <property type="match status" value="1"/>
</dbReference>
<evidence type="ECO:0000256" key="3">
    <source>
        <dbReference type="ARBA" id="ARBA00022622"/>
    </source>
</evidence>
<organism evidence="11 12">
    <name type="scientific">Striga asiatica</name>
    <name type="common">Asiatic witchweed</name>
    <name type="synonym">Buchnera asiatica</name>
    <dbReference type="NCBI Taxonomy" id="4170"/>
    <lineage>
        <taxon>Eukaryota</taxon>
        <taxon>Viridiplantae</taxon>
        <taxon>Streptophyta</taxon>
        <taxon>Embryophyta</taxon>
        <taxon>Tracheophyta</taxon>
        <taxon>Spermatophyta</taxon>
        <taxon>Magnoliopsida</taxon>
        <taxon>eudicotyledons</taxon>
        <taxon>Gunneridae</taxon>
        <taxon>Pentapetalae</taxon>
        <taxon>asterids</taxon>
        <taxon>lamiids</taxon>
        <taxon>Lamiales</taxon>
        <taxon>Orobanchaceae</taxon>
        <taxon>Buchnereae</taxon>
        <taxon>Striga</taxon>
    </lineage>
</organism>
<evidence type="ECO:0000256" key="1">
    <source>
        <dbReference type="ARBA" id="ARBA00004609"/>
    </source>
</evidence>
<dbReference type="PANTHER" id="PTHR31044">
    <property type="entry name" value="BETA-1,3 GLUCANASE"/>
    <property type="match status" value="1"/>
</dbReference>
<evidence type="ECO:0000256" key="5">
    <source>
        <dbReference type="ARBA" id="ARBA00023136"/>
    </source>
</evidence>
<dbReference type="OrthoDB" id="2019109at2759"/>
<sequence length="124" mass="13812">MHILFLTEMSVDKKWFVLALFFVLTLSHETDGFEWCVANEQAPDGALQVALDWACGRGSANCSKIQLGQACFIPNTLRAHASYAFNNYFQKFKHMGATCSFNGAAIATDLDPSHESCHYELTLN</sequence>
<dbReference type="InterPro" id="IPR044788">
    <property type="entry name" value="X8_dom_prot"/>
</dbReference>
<dbReference type="Gene3D" id="1.20.58.1040">
    <property type="match status" value="1"/>
</dbReference>
<keyword evidence="3" id="KW-0336">GPI-anchor</keyword>
<dbReference type="PANTHER" id="PTHR31044:SF35">
    <property type="entry name" value="GLUCAN ENDO-1,3-BETA-GLUCOSIDASE 4-LIKE"/>
    <property type="match status" value="1"/>
</dbReference>
<feature type="chain" id="PRO_5022689604" evidence="9">
    <location>
        <begin position="33"/>
        <end position="124"/>
    </location>
</feature>
<dbReference type="FunFam" id="1.20.58.1040:FF:000001">
    <property type="entry name" value="Glucan endo-1,3-beta-glucosidase 4"/>
    <property type="match status" value="1"/>
</dbReference>
<keyword evidence="8" id="KW-0449">Lipoprotein</keyword>
<keyword evidence="7" id="KW-0325">Glycoprotein</keyword>
<feature type="signal peptide" evidence="9">
    <location>
        <begin position="1"/>
        <end position="32"/>
    </location>
</feature>
<accession>A0A5A7R9T8</accession>
<evidence type="ECO:0000256" key="2">
    <source>
        <dbReference type="ARBA" id="ARBA00022475"/>
    </source>
</evidence>
<comment type="caution">
    <text evidence="11">The sequence shown here is derived from an EMBL/GenBank/DDBJ whole genome shotgun (WGS) entry which is preliminary data.</text>
</comment>
<dbReference type="AlphaFoldDB" id="A0A5A7R9T8"/>
<evidence type="ECO:0000313" key="12">
    <source>
        <dbReference type="Proteomes" id="UP000325081"/>
    </source>
</evidence>
<evidence type="ECO:0000256" key="4">
    <source>
        <dbReference type="ARBA" id="ARBA00022729"/>
    </source>
</evidence>
<dbReference type="Pfam" id="PF07983">
    <property type="entry name" value="X8"/>
    <property type="match status" value="1"/>
</dbReference>
<protein>
    <submittedName>
        <fullName evidence="11">Carbohydrate-binding X8 domain superfamily protein</fullName>
    </submittedName>
</protein>
<evidence type="ECO:0000256" key="7">
    <source>
        <dbReference type="ARBA" id="ARBA00023180"/>
    </source>
</evidence>
<evidence type="ECO:0000256" key="9">
    <source>
        <dbReference type="SAM" id="SignalP"/>
    </source>
</evidence>
<dbReference type="GO" id="GO:0005886">
    <property type="term" value="C:plasma membrane"/>
    <property type="evidence" value="ECO:0007669"/>
    <property type="project" value="UniProtKB-SubCell"/>
</dbReference>
<keyword evidence="2" id="KW-1003">Cell membrane</keyword>
<feature type="domain" description="X8" evidence="10">
    <location>
        <begin position="34"/>
        <end position="119"/>
    </location>
</feature>
<dbReference type="InterPro" id="IPR012946">
    <property type="entry name" value="X8"/>
</dbReference>
<comment type="subcellular location">
    <subcellularLocation>
        <location evidence="1">Cell membrane</location>
        <topology evidence="1">Lipid-anchor</topology>
        <topology evidence="1">GPI-anchor</topology>
    </subcellularLocation>
</comment>
<evidence type="ECO:0000256" key="6">
    <source>
        <dbReference type="ARBA" id="ARBA00023157"/>
    </source>
</evidence>
<dbReference type="GO" id="GO:0098552">
    <property type="term" value="C:side of membrane"/>
    <property type="evidence" value="ECO:0007669"/>
    <property type="project" value="UniProtKB-KW"/>
</dbReference>
<dbReference type="Proteomes" id="UP000325081">
    <property type="component" value="Unassembled WGS sequence"/>
</dbReference>
<evidence type="ECO:0000256" key="8">
    <source>
        <dbReference type="ARBA" id="ARBA00023288"/>
    </source>
</evidence>
<keyword evidence="6" id="KW-1015">Disulfide bond</keyword>
<dbReference type="EMBL" id="BKCP01010848">
    <property type="protein sequence ID" value="GER54050.1"/>
    <property type="molecule type" value="Genomic_DNA"/>
</dbReference>
<keyword evidence="12" id="KW-1185">Reference proteome</keyword>
<reference evidence="12" key="1">
    <citation type="journal article" date="2019" name="Curr. Biol.">
        <title>Genome Sequence of Striga asiatica Provides Insight into the Evolution of Plant Parasitism.</title>
        <authorList>
            <person name="Yoshida S."/>
            <person name="Kim S."/>
            <person name="Wafula E.K."/>
            <person name="Tanskanen J."/>
            <person name="Kim Y.M."/>
            <person name="Honaas L."/>
            <person name="Yang Z."/>
            <person name="Spallek T."/>
            <person name="Conn C.E."/>
            <person name="Ichihashi Y."/>
            <person name="Cheong K."/>
            <person name="Cui S."/>
            <person name="Der J.P."/>
            <person name="Gundlach H."/>
            <person name="Jiao Y."/>
            <person name="Hori C."/>
            <person name="Ishida J.K."/>
            <person name="Kasahara H."/>
            <person name="Kiba T."/>
            <person name="Kim M.S."/>
            <person name="Koo N."/>
            <person name="Laohavisit A."/>
            <person name="Lee Y.H."/>
            <person name="Lumba S."/>
            <person name="McCourt P."/>
            <person name="Mortimer J.C."/>
            <person name="Mutuku J.M."/>
            <person name="Nomura T."/>
            <person name="Sasaki-Sekimoto Y."/>
            <person name="Seto Y."/>
            <person name="Wang Y."/>
            <person name="Wakatake T."/>
            <person name="Sakakibara H."/>
            <person name="Demura T."/>
            <person name="Yamaguchi S."/>
            <person name="Yoneyama K."/>
            <person name="Manabe R.I."/>
            <person name="Nelson D.C."/>
            <person name="Schulman A.H."/>
            <person name="Timko M.P."/>
            <person name="dePamphilis C.W."/>
            <person name="Choi D."/>
            <person name="Shirasu K."/>
        </authorList>
    </citation>
    <scope>NUCLEOTIDE SEQUENCE [LARGE SCALE GENOMIC DNA]</scope>
    <source>
        <strain evidence="12">cv. UVA1</strain>
    </source>
</reference>
<name>A0A5A7R9T8_STRAF</name>
<keyword evidence="4 9" id="KW-0732">Signal</keyword>
<dbReference type="GO" id="GO:0009506">
    <property type="term" value="C:plasmodesma"/>
    <property type="evidence" value="ECO:0007669"/>
    <property type="project" value="UniProtKB-ARBA"/>
</dbReference>
<gene>
    <name evidence="11" type="ORF">STAS_31617</name>
</gene>
<evidence type="ECO:0000313" key="11">
    <source>
        <dbReference type="EMBL" id="GER54050.1"/>
    </source>
</evidence>
<proteinExistence type="predicted"/>